<gene>
    <name evidence="2" type="ORF">MM59RIKEN_23810</name>
</gene>
<evidence type="ECO:0000313" key="2">
    <source>
        <dbReference type="EMBL" id="BCK85062.1"/>
    </source>
</evidence>
<dbReference type="PROSITE" id="PS51186">
    <property type="entry name" value="GNAT"/>
    <property type="match status" value="1"/>
</dbReference>
<accession>A0A810QG52</accession>
<name>A0A810QG52_9FIRM</name>
<protein>
    <submittedName>
        <fullName evidence="2">N-acetyltransferase</fullName>
    </submittedName>
</protein>
<evidence type="ECO:0000259" key="1">
    <source>
        <dbReference type="PROSITE" id="PS51186"/>
    </source>
</evidence>
<feature type="domain" description="N-acetyltransferase" evidence="1">
    <location>
        <begin position="5"/>
        <end position="204"/>
    </location>
</feature>
<dbReference type="GO" id="GO:0016747">
    <property type="term" value="F:acyltransferase activity, transferring groups other than amino-acyl groups"/>
    <property type="evidence" value="ECO:0007669"/>
    <property type="project" value="InterPro"/>
</dbReference>
<reference evidence="2" key="1">
    <citation type="submission" date="2020-09" db="EMBL/GenBank/DDBJ databases">
        <title>New species isolated from human feces.</title>
        <authorList>
            <person name="Kitahara M."/>
            <person name="Shigeno Y."/>
            <person name="Shime M."/>
            <person name="Matsumoto Y."/>
            <person name="Nakamura S."/>
            <person name="Motooka D."/>
            <person name="Fukuoka S."/>
            <person name="Nishikawa H."/>
            <person name="Benno Y."/>
        </authorList>
    </citation>
    <scope>NUCLEOTIDE SEQUENCE</scope>
    <source>
        <strain evidence="2">MM59</strain>
    </source>
</reference>
<dbReference type="InterPro" id="IPR016181">
    <property type="entry name" value="Acyl_CoA_acyltransferase"/>
</dbReference>
<organism evidence="2 3">
    <name type="scientific">Pusillibacter faecalis</name>
    <dbReference type="NCBI Taxonomy" id="2714358"/>
    <lineage>
        <taxon>Bacteria</taxon>
        <taxon>Bacillati</taxon>
        <taxon>Bacillota</taxon>
        <taxon>Clostridia</taxon>
        <taxon>Eubacteriales</taxon>
        <taxon>Oscillospiraceae</taxon>
        <taxon>Pusillibacter</taxon>
    </lineage>
</organism>
<dbReference type="Pfam" id="PF00583">
    <property type="entry name" value="Acetyltransf_1"/>
    <property type="match status" value="1"/>
</dbReference>
<proteinExistence type="predicted"/>
<dbReference type="InterPro" id="IPR000182">
    <property type="entry name" value="GNAT_dom"/>
</dbReference>
<keyword evidence="3" id="KW-1185">Reference proteome</keyword>
<evidence type="ECO:0000313" key="3">
    <source>
        <dbReference type="Proteomes" id="UP000679848"/>
    </source>
</evidence>
<dbReference type="AlphaFoldDB" id="A0A810QG52"/>
<dbReference type="Gene3D" id="3.40.630.30">
    <property type="match status" value="1"/>
</dbReference>
<dbReference type="EMBL" id="AP023420">
    <property type="protein sequence ID" value="BCK85062.1"/>
    <property type="molecule type" value="Genomic_DNA"/>
</dbReference>
<dbReference type="KEGG" id="pfaa:MM59RIKEN_23810"/>
<sequence length="208" mass="24190">MKEEIMLRTFHPSDREALETIVRETWQYDRLCSPRTAKKLARVYVSSCLANQTFTQVALVHGHPVGVIMGKDIRQHHCPLSLRLHWVLSIMSLYLSSEGRRVSKIFAGVQNIDQELLARSGKSYSGELAFFAISQAYRGRGLGKRMFYMAVEYLRSQNIREFYLFTDTSCHYPFYEHLGMTRRCELQHTMQVAGESEAMTFFLYDCFC</sequence>
<dbReference type="Proteomes" id="UP000679848">
    <property type="component" value="Chromosome"/>
</dbReference>
<dbReference type="CDD" id="cd04301">
    <property type="entry name" value="NAT_SF"/>
    <property type="match status" value="1"/>
</dbReference>
<dbReference type="SUPFAM" id="SSF55729">
    <property type="entry name" value="Acyl-CoA N-acyltransferases (Nat)"/>
    <property type="match status" value="1"/>
</dbReference>
<dbReference type="RefSeq" id="WP_187032137.1">
    <property type="nucleotide sequence ID" value="NZ_AP023420.1"/>
</dbReference>